<organism evidence="2 3">
    <name type="scientific">Scyliorhinus torazame</name>
    <name type="common">Cloudy catshark</name>
    <name type="synonym">Catulus torazame</name>
    <dbReference type="NCBI Taxonomy" id="75743"/>
    <lineage>
        <taxon>Eukaryota</taxon>
        <taxon>Metazoa</taxon>
        <taxon>Chordata</taxon>
        <taxon>Craniata</taxon>
        <taxon>Vertebrata</taxon>
        <taxon>Chondrichthyes</taxon>
        <taxon>Elasmobranchii</taxon>
        <taxon>Galeomorphii</taxon>
        <taxon>Galeoidea</taxon>
        <taxon>Carcharhiniformes</taxon>
        <taxon>Scyliorhinidae</taxon>
        <taxon>Scyliorhinus</taxon>
    </lineage>
</organism>
<feature type="region of interest" description="Disordered" evidence="1">
    <location>
        <begin position="119"/>
        <end position="166"/>
    </location>
</feature>
<reference evidence="2 3" key="1">
    <citation type="journal article" date="2018" name="Nat. Ecol. Evol.">
        <title>Shark genomes provide insights into elasmobranch evolution and the origin of vertebrates.</title>
        <authorList>
            <person name="Hara Y"/>
            <person name="Yamaguchi K"/>
            <person name="Onimaru K"/>
            <person name="Kadota M"/>
            <person name="Koyanagi M"/>
            <person name="Keeley SD"/>
            <person name="Tatsumi K"/>
            <person name="Tanaka K"/>
            <person name="Motone F"/>
            <person name="Kageyama Y"/>
            <person name="Nozu R"/>
            <person name="Adachi N"/>
            <person name="Nishimura O"/>
            <person name="Nakagawa R"/>
            <person name="Tanegashima C"/>
            <person name="Kiyatake I"/>
            <person name="Matsumoto R"/>
            <person name="Murakumo K"/>
            <person name="Nishida K"/>
            <person name="Terakita A"/>
            <person name="Kuratani S"/>
            <person name="Sato K"/>
            <person name="Hyodo S Kuraku.S."/>
        </authorList>
    </citation>
    <scope>NUCLEOTIDE SEQUENCE [LARGE SCALE GENOMIC DNA]</scope>
</reference>
<name>A0A401PB55_SCYTO</name>
<dbReference type="OrthoDB" id="6107088at2759"/>
<proteinExistence type="predicted"/>
<feature type="compositionally biased region" description="Polar residues" evidence="1">
    <location>
        <begin position="144"/>
        <end position="154"/>
    </location>
</feature>
<sequence>MQNKQPHQDASARNMTGIYLGMQGSPLKFTHISAVPPLFRRRSLERAKTSVEYQRYKKIEMLRLVETRPGFKGAVVKPKVKSVSPEVELHPHYHSKSPLLTAEQLRSLTRRVLRDFAIPEQSNGDMSGRRSKSSGLLNSPRKPPNSSRQSNIQGLSIVMNPGRTDDPYRVTLAKQELMRTKPGYQEVCESTVPFHPERSNHNRQLRSSGAHHLLLK</sequence>
<evidence type="ECO:0000313" key="3">
    <source>
        <dbReference type="Proteomes" id="UP000288216"/>
    </source>
</evidence>
<evidence type="ECO:0000313" key="2">
    <source>
        <dbReference type="EMBL" id="GCB70352.1"/>
    </source>
</evidence>
<dbReference type="EMBL" id="BFAA01000274">
    <property type="protein sequence ID" value="GCB70352.1"/>
    <property type="molecule type" value="Genomic_DNA"/>
</dbReference>
<keyword evidence="3" id="KW-1185">Reference proteome</keyword>
<comment type="caution">
    <text evidence="2">The sequence shown here is derived from an EMBL/GenBank/DDBJ whole genome shotgun (WGS) entry which is preliminary data.</text>
</comment>
<evidence type="ECO:0000256" key="1">
    <source>
        <dbReference type="SAM" id="MobiDB-lite"/>
    </source>
</evidence>
<dbReference type="Proteomes" id="UP000288216">
    <property type="component" value="Unassembled WGS sequence"/>
</dbReference>
<dbReference type="AlphaFoldDB" id="A0A401PB55"/>
<accession>A0A401PB55</accession>
<feature type="region of interest" description="Disordered" evidence="1">
    <location>
        <begin position="194"/>
        <end position="216"/>
    </location>
</feature>
<gene>
    <name evidence="2" type="ORF">scyTo_0001253</name>
</gene>
<protein>
    <submittedName>
        <fullName evidence="2">Uncharacterized protein</fullName>
    </submittedName>
</protein>